<proteinExistence type="predicted"/>
<keyword evidence="3" id="KW-1185">Reference proteome</keyword>
<sequence length="116" mass="13524">MDEKWQIALMLLDTLNARPRQKMVCARSLKWQHEQPCKSENTGRSSAAPSYKQSPRAFWKDQERNKVNSCFCCCTTCHMMPETPAAKGYMHHLYCKCMYSFCFICFTPKHLCRVSG</sequence>
<evidence type="ECO:0000313" key="2">
    <source>
        <dbReference type="EMBL" id="PIO34887.1"/>
    </source>
</evidence>
<gene>
    <name evidence="2" type="ORF">AB205_0131320</name>
</gene>
<dbReference type="Proteomes" id="UP000228934">
    <property type="component" value="Unassembled WGS sequence"/>
</dbReference>
<accession>A0A2G9S415</accession>
<evidence type="ECO:0000313" key="3">
    <source>
        <dbReference type="Proteomes" id="UP000228934"/>
    </source>
</evidence>
<dbReference type="EMBL" id="KV927659">
    <property type="protein sequence ID" value="PIO34887.1"/>
    <property type="molecule type" value="Genomic_DNA"/>
</dbReference>
<feature type="compositionally biased region" description="Polar residues" evidence="1">
    <location>
        <begin position="38"/>
        <end position="52"/>
    </location>
</feature>
<dbReference type="OrthoDB" id="8830751at2759"/>
<evidence type="ECO:0000256" key="1">
    <source>
        <dbReference type="SAM" id="MobiDB-lite"/>
    </source>
</evidence>
<organism evidence="2 3">
    <name type="scientific">Aquarana catesbeiana</name>
    <name type="common">American bullfrog</name>
    <name type="synonym">Rana catesbeiana</name>
    <dbReference type="NCBI Taxonomy" id="8400"/>
    <lineage>
        <taxon>Eukaryota</taxon>
        <taxon>Metazoa</taxon>
        <taxon>Chordata</taxon>
        <taxon>Craniata</taxon>
        <taxon>Vertebrata</taxon>
        <taxon>Euteleostomi</taxon>
        <taxon>Amphibia</taxon>
        <taxon>Batrachia</taxon>
        <taxon>Anura</taxon>
        <taxon>Neobatrachia</taxon>
        <taxon>Ranoidea</taxon>
        <taxon>Ranidae</taxon>
        <taxon>Aquarana</taxon>
    </lineage>
</organism>
<name>A0A2G9S415_AQUCT</name>
<feature type="region of interest" description="Disordered" evidence="1">
    <location>
        <begin position="32"/>
        <end position="52"/>
    </location>
</feature>
<reference evidence="3" key="1">
    <citation type="journal article" date="2017" name="Nat. Commun.">
        <title>The North American bullfrog draft genome provides insight into hormonal regulation of long noncoding RNA.</title>
        <authorList>
            <person name="Hammond S.A."/>
            <person name="Warren R.L."/>
            <person name="Vandervalk B.P."/>
            <person name="Kucuk E."/>
            <person name="Khan H."/>
            <person name="Gibb E.A."/>
            <person name="Pandoh P."/>
            <person name="Kirk H."/>
            <person name="Zhao Y."/>
            <person name="Jones M."/>
            <person name="Mungall A.J."/>
            <person name="Coope R."/>
            <person name="Pleasance S."/>
            <person name="Moore R.A."/>
            <person name="Holt R.A."/>
            <person name="Round J.M."/>
            <person name="Ohora S."/>
            <person name="Walle B.V."/>
            <person name="Veldhoen N."/>
            <person name="Helbing C.C."/>
            <person name="Birol I."/>
        </authorList>
    </citation>
    <scope>NUCLEOTIDE SEQUENCE [LARGE SCALE GENOMIC DNA]</scope>
</reference>
<protein>
    <submittedName>
        <fullName evidence="2">Uncharacterized protein</fullName>
    </submittedName>
</protein>
<dbReference type="AlphaFoldDB" id="A0A2G9S415"/>